<sequence>MFELRETGLFYTPTADSEPRFLCGPIQVLGISRGGNSTRDYGLLVEWKNLDGICIRKLIPRRHIINDQGKVLKELLVDTGLALSSRKGIWDPITSYLIQARPEKRYKSATQTGWLNNSFVTPSWCVSNGAEQVIYSGTKEADFLSSAGTLSSWQKEVGTLCINNPLLAFTVCTGLCAPLIHWLNWPSCGVHLFGKSKVSKTTILIMAASLYSGTDFYYAWRSTANGLEAIAVEHNNLLLCLDELHQVDPEVVDQSIYTIANGMSKSRSNKDGSQSQRRKWRLIFLSTGEMGLEEKLSSIHKGVKAGQEIRFLEVPAQRQYGAYDDLYGHNNMNDFSESIWKAVNENHGTVMPKWVEFLSTIDDLPTLLNRNIKAMLTHWEITKENNGNQVIEAAKRFALHGVSGELAASAGLMPWPKGLAEKSAKEAFDAWLEIRGSSSDSEDDKLIKQLPAALKLWRRKLLPEGKFLGDNYGYAIEKDGQLAWFITRDAFMKGLKVNYKNDISHTVKLMCKNHWLESREGRGTFKKVIAGGPPGGRYFKVLPQQIVADLALDEALSQVYFPT</sequence>
<evidence type="ECO:0000313" key="1">
    <source>
        <dbReference type="EMBL" id="MEL0605877.1"/>
    </source>
</evidence>
<gene>
    <name evidence="1" type="ORF">V6250_17035</name>
</gene>
<evidence type="ECO:0000313" key="2">
    <source>
        <dbReference type="Proteomes" id="UP001374952"/>
    </source>
</evidence>
<dbReference type="EMBL" id="JBAKAX010000023">
    <property type="protein sequence ID" value="MEL0605877.1"/>
    <property type="molecule type" value="Genomic_DNA"/>
</dbReference>
<name>A0ACC6R7H9_9GAMM</name>
<protein>
    <submittedName>
        <fullName evidence="1">DUF927 domain-containing protein</fullName>
    </submittedName>
</protein>
<proteinExistence type="predicted"/>
<comment type="caution">
    <text evidence="1">The sequence shown here is derived from an EMBL/GenBank/DDBJ whole genome shotgun (WGS) entry which is preliminary data.</text>
</comment>
<keyword evidence="2" id="KW-1185">Reference proteome</keyword>
<organism evidence="1 2">
    <name type="scientific">Pseudoalteromonas undina</name>
    <dbReference type="NCBI Taxonomy" id="43660"/>
    <lineage>
        <taxon>Bacteria</taxon>
        <taxon>Pseudomonadati</taxon>
        <taxon>Pseudomonadota</taxon>
        <taxon>Gammaproteobacteria</taxon>
        <taxon>Alteromonadales</taxon>
        <taxon>Pseudoalteromonadaceae</taxon>
        <taxon>Pseudoalteromonas</taxon>
    </lineage>
</organism>
<accession>A0ACC6R7H9</accession>
<reference evidence="1" key="1">
    <citation type="submission" date="2024-02" db="EMBL/GenBank/DDBJ databases">
        <title>Bacteria isolated from the canopy kelp, Nereocystis luetkeana.</title>
        <authorList>
            <person name="Pfister C.A."/>
            <person name="Younker I.T."/>
            <person name="Light S.H."/>
        </authorList>
    </citation>
    <scope>NUCLEOTIDE SEQUENCE</scope>
    <source>
        <strain evidence="1">TN.2.01</strain>
    </source>
</reference>
<dbReference type="Proteomes" id="UP001374952">
    <property type="component" value="Unassembled WGS sequence"/>
</dbReference>